<gene>
    <name evidence="1" type="ORF">UFOVP1636_308</name>
</gene>
<accession>A0A6J5T3Q0</accession>
<proteinExistence type="predicted"/>
<dbReference type="EMBL" id="LR797503">
    <property type="protein sequence ID" value="CAB4221444.1"/>
    <property type="molecule type" value="Genomic_DNA"/>
</dbReference>
<organism evidence="1">
    <name type="scientific">uncultured Caudovirales phage</name>
    <dbReference type="NCBI Taxonomy" id="2100421"/>
    <lineage>
        <taxon>Viruses</taxon>
        <taxon>Duplodnaviria</taxon>
        <taxon>Heunggongvirae</taxon>
        <taxon>Uroviricota</taxon>
        <taxon>Caudoviricetes</taxon>
        <taxon>Peduoviridae</taxon>
        <taxon>Maltschvirus</taxon>
        <taxon>Maltschvirus maltsch</taxon>
    </lineage>
</organism>
<reference evidence="1" key="1">
    <citation type="submission" date="2020-05" db="EMBL/GenBank/DDBJ databases">
        <authorList>
            <person name="Chiriac C."/>
            <person name="Salcher M."/>
            <person name="Ghai R."/>
            <person name="Kavagutti S V."/>
        </authorList>
    </citation>
    <scope>NUCLEOTIDE SEQUENCE</scope>
</reference>
<evidence type="ECO:0000313" key="1">
    <source>
        <dbReference type="EMBL" id="CAB4221444.1"/>
    </source>
</evidence>
<sequence length="98" mass="9934">MAIFTRVNGKSEVYSAAGRQISLTSFSKTNMTQTELDAVVQYIQQTASVLAIGGDATGGFVSGTTDVVHIITEGPAPAAGADFGAVTGVTAAVVSYFA</sequence>
<protein>
    <submittedName>
        <fullName evidence="1">Uncharacterized protein</fullName>
    </submittedName>
</protein>
<name>A0A6J5T3Q0_9CAUD</name>